<comment type="caution">
    <text evidence="3">The sequence shown here is derived from an EMBL/GenBank/DDBJ whole genome shotgun (WGS) entry which is preliminary data.</text>
</comment>
<dbReference type="PROSITE" id="PS50966">
    <property type="entry name" value="ZF_SWIM"/>
    <property type="match status" value="1"/>
</dbReference>
<dbReference type="AlphaFoldDB" id="A0A015JS11"/>
<sequence length="284" mass="32482">MKNIPNSFIIEVWRVQPSIGAQPWLTQYVILLQDGSHICTCLMLINKGIICHHFIRILTKSASAFFNISLIPSRWYNDQAAQLSESEIRASPSIQLFNTSQSVPTHSNLNLEYSYPDIVCGGNIFTPELKENVTDRQKYAKACGLQKKAYNLSKQLGQELEYINLLNNFILSMEVNLSEMNDKENTDEFQRKISNPIYVKPRGRPLQKRYKSSLEQQCISHTNAELRTPLGNACQNVDYSLSDKFSESSGSNNSRQMKKCGRCKQYAMHNRRTCNVDLSNLQQN</sequence>
<organism evidence="3 4">
    <name type="scientific">Rhizophagus irregularis (strain DAOM 197198w)</name>
    <name type="common">Glomus intraradices</name>
    <dbReference type="NCBI Taxonomy" id="1432141"/>
    <lineage>
        <taxon>Eukaryota</taxon>
        <taxon>Fungi</taxon>
        <taxon>Fungi incertae sedis</taxon>
        <taxon>Mucoromycota</taxon>
        <taxon>Glomeromycotina</taxon>
        <taxon>Glomeromycetes</taxon>
        <taxon>Glomerales</taxon>
        <taxon>Glomeraceae</taxon>
        <taxon>Rhizophagus</taxon>
    </lineage>
</organism>
<dbReference type="OrthoDB" id="2336911at2759"/>
<evidence type="ECO:0000259" key="2">
    <source>
        <dbReference type="PROSITE" id="PS50966"/>
    </source>
</evidence>
<feature type="domain" description="SWIM-type" evidence="2">
    <location>
        <begin position="28"/>
        <end position="62"/>
    </location>
</feature>
<evidence type="ECO:0000313" key="3">
    <source>
        <dbReference type="EMBL" id="EXX72347.1"/>
    </source>
</evidence>
<keyword evidence="4" id="KW-1185">Reference proteome</keyword>
<proteinExistence type="predicted"/>
<accession>A0A015JS11</accession>
<reference evidence="3 4" key="1">
    <citation type="submission" date="2014-02" db="EMBL/GenBank/DDBJ databases">
        <title>Single nucleus genome sequencing reveals high similarity among nuclei of an endomycorrhizal fungus.</title>
        <authorList>
            <person name="Lin K."/>
            <person name="Geurts R."/>
            <person name="Zhang Z."/>
            <person name="Limpens E."/>
            <person name="Saunders D.G."/>
            <person name="Mu D."/>
            <person name="Pang E."/>
            <person name="Cao H."/>
            <person name="Cha H."/>
            <person name="Lin T."/>
            <person name="Zhou Q."/>
            <person name="Shang Y."/>
            <person name="Li Y."/>
            <person name="Ivanov S."/>
            <person name="Sharma T."/>
            <person name="Velzen R.V."/>
            <person name="Ruijter N.D."/>
            <person name="Aanen D.K."/>
            <person name="Win J."/>
            <person name="Kamoun S."/>
            <person name="Bisseling T."/>
            <person name="Huang S."/>
        </authorList>
    </citation>
    <scope>NUCLEOTIDE SEQUENCE [LARGE SCALE GENOMIC DNA]</scope>
    <source>
        <strain evidence="4">DAOM197198w</strain>
    </source>
</reference>
<evidence type="ECO:0000256" key="1">
    <source>
        <dbReference type="PROSITE-ProRule" id="PRU00325"/>
    </source>
</evidence>
<keyword evidence="1" id="KW-0479">Metal-binding</keyword>
<gene>
    <name evidence="3" type="ORF">RirG_070130</name>
</gene>
<dbReference type="Proteomes" id="UP000022910">
    <property type="component" value="Unassembled WGS sequence"/>
</dbReference>
<keyword evidence="1" id="KW-0862">Zinc</keyword>
<evidence type="ECO:0000313" key="4">
    <source>
        <dbReference type="Proteomes" id="UP000022910"/>
    </source>
</evidence>
<name>A0A015JS11_RHIIW</name>
<dbReference type="InterPro" id="IPR007527">
    <property type="entry name" value="Znf_SWIM"/>
</dbReference>
<dbReference type="EMBL" id="JEMT01015526">
    <property type="protein sequence ID" value="EXX72347.1"/>
    <property type="molecule type" value="Genomic_DNA"/>
</dbReference>
<dbReference type="HOGENOM" id="CLU_041585_0_0_1"/>
<keyword evidence="1" id="KW-0863">Zinc-finger</keyword>
<protein>
    <recommendedName>
        <fullName evidence="2">SWIM-type domain-containing protein</fullName>
    </recommendedName>
</protein>
<dbReference type="GO" id="GO:0008270">
    <property type="term" value="F:zinc ion binding"/>
    <property type="evidence" value="ECO:0007669"/>
    <property type="project" value="UniProtKB-KW"/>
</dbReference>